<feature type="binding site" evidence="6">
    <location>
        <position position="58"/>
    </location>
    <ligand>
        <name>(6R)-10-formyltetrahydrofolate</name>
        <dbReference type="ChEBI" id="CHEBI:195366"/>
    </ligand>
</feature>
<protein>
    <recommendedName>
        <fullName evidence="6">Phosphoribosylglycinamide formyltransferase</fullName>
        <ecNumber evidence="6">2.1.2.2</ecNumber>
    </recommendedName>
    <alternativeName>
        <fullName evidence="6">5'-phosphoribosylglycinamide transformylase</fullName>
    </alternativeName>
    <alternativeName>
        <fullName evidence="6">GAR transformylase</fullName>
        <shortName evidence="6">GART</shortName>
    </alternativeName>
</protein>
<dbReference type="InterPro" id="IPR036477">
    <property type="entry name" value="Formyl_transf_N_sf"/>
</dbReference>
<accession>A0A9X2YWD8</accession>
<evidence type="ECO:0000256" key="5">
    <source>
        <dbReference type="ARBA" id="ARBA00047664"/>
    </source>
</evidence>
<dbReference type="PANTHER" id="PTHR43369">
    <property type="entry name" value="PHOSPHORIBOSYLGLYCINAMIDE FORMYLTRANSFERASE"/>
    <property type="match status" value="1"/>
</dbReference>
<comment type="caution">
    <text evidence="6">Lacks conserved residue(s) required for the propagation of feature annotation.</text>
</comment>
<dbReference type="RefSeq" id="WP_264207658.1">
    <property type="nucleotide sequence ID" value="NZ_JAOZEW010000021.1"/>
</dbReference>
<sequence>MKKIIVFASGSGSNAENIIKYFAETQIAKVVSVFTNNANAKVIERAQKYQVGAEIFTKTELIEGNVLQKVKLIDPDLIVLAGFLLQFPKNIIEAYPNKIINIHPALLPNYGGKGMYGMYIHRAIVENKEKETGISIHYVNENYDEGAIIFQDKVILTDVDTAEDVAAKIHELEQKHFPEVIYRLLDI</sequence>
<keyword evidence="2 6" id="KW-0808">Transferase</keyword>
<keyword evidence="9" id="KW-1185">Reference proteome</keyword>
<dbReference type="HAMAP" id="MF_01930">
    <property type="entry name" value="PurN"/>
    <property type="match status" value="1"/>
</dbReference>
<proteinExistence type="inferred from homology"/>
<dbReference type="EMBL" id="JAOZEW010000021">
    <property type="protein sequence ID" value="MCV9929568.1"/>
    <property type="molecule type" value="Genomic_DNA"/>
</dbReference>
<dbReference type="GO" id="GO:0005829">
    <property type="term" value="C:cytosol"/>
    <property type="evidence" value="ECO:0007669"/>
    <property type="project" value="TreeGrafter"/>
</dbReference>
<evidence type="ECO:0000256" key="1">
    <source>
        <dbReference type="ARBA" id="ARBA00005054"/>
    </source>
</evidence>
<dbReference type="AlphaFoldDB" id="A0A9X2YWD8"/>
<evidence type="ECO:0000313" key="8">
    <source>
        <dbReference type="EMBL" id="MCV9929568.1"/>
    </source>
</evidence>
<comment type="function">
    <text evidence="6">Catalyzes the transfer of a formyl group from 10-formyltetrahydrofolate to 5-phospho-ribosyl-glycinamide (GAR), producing 5-phospho-ribosyl-N-formylglycinamide (FGAR) and tetrahydrofolate.</text>
</comment>
<feature type="binding site" evidence="6">
    <location>
        <position position="101"/>
    </location>
    <ligand>
        <name>(6R)-10-formyltetrahydrofolate</name>
        <dbReference type="ChEBI" id="CHEBI:195366"/>
    </ligand>
</feature>
<evidence type="ECO:0000313" key="9">
    <source>
        <dbReference type="Proteomes" id="UP001151079"/>
    </source>
</evidence>
<comment type="catalytic activity">
    <reaction evidence="5 6">
        <text>N(1)-(5-phospho-beta-D-ribosyl)glycinamide + (6R)-10-formyltetrahydrofolate = N(2)-formyl-N(1)-(5-phospho-beta-D-ribosyl)glycinamide + (6S)-5,6,7,8-tetrahydrofolate + H(+)</text>
        <dbReference type="Rhea" id="RHEA:15053"/>
        <dbReference type="ChEBI" id="CHEBI:15378"/>
        <dbReference type="ChEBI" id="CHEBI:57453"/>
        <dbReference type="ChEBI" id="CHEBI:143788"/>
        <dbReference type="ChEBI" id="CHEBI:147286"/>
        <dbReference type="ChEBI" id="CHEBI:195366"/>
        <dbReference type="EC" id="2.1.2.2"/>
    </reaction>
</comment>
<evidence type="ECO:0000256" key="2">
    <source>
        <dbReference type="ARBA" id="ARBA00022679"/>
    </source>
</evidence>
<evidence type="ECO:0000259" key="7">
    <source>
        <dbReference type="Pfam" id="PF00551"/>
    </source>
</evidence>
<dbReference type="PROSITE" id="PS00373">
    <property type="entry name" value="GART"/>
    <property type="match status" value="1"/>
</dbReference>
<feature type="domain" description="Formyl transferase N-terminal" evidence="7">
    <location>
        <begin position="2"/>
        <end position="181"/>
    </location>
</feature>
<dbReference type="CDD" id="cd08645">
    <property type="entry name" value="FMT_core_GART"/>
    <property type="match status" value="1"/>
</dbReference>
<dbReference type="PANTHER" id="PTHR43369:SF2">
    <property type="entry name" value="PHOSPHORIBOSYLGLYCINAMIDE FORMYLTRANSFERASE"/>
    <property type="match status" value="1"/>
</dbReference>
<keyword evidence="3 6" id="KW-0658">Purine biosynthesis</keyword>
<evidence type="ECO:0000256" key="6">
    <source>
        <dbReference type="HAMAP-Rule" id="MF_01930"/>
    </source>
</evidence>
<dbReference type="GO" id="GO:0006189">
    <property type="term" value="P:'de novo' IMP biosynthetic process"/>
    <property type="evidence" value="ECO:0007669"/>
    <property type="project" value="UniProtKB-UniRule"/>
</dbReference>
<dbReference type="InterPro" id="IPR004607">
    <property type="entry name" value="GART"/>
</dbReference>
<comment type="pathway">
    <text evidence="1 6">Purine metabolism; IMP biosynthesis via de novo pathway; N(2)-formyl-N(1)-(5-phospho-D-ribosyl)glycinamide from N(1)-(5-phospho-D-ribosyl)glycinamide (10-formyl THF route): step 1/1.</text>
</comment>
<name>A0A9X2YWD8_9FLAO</name>
<comment type="caution">
    <text evidence="8">The sequence shown here is derived from an EMBL/GenBank/DDBJ whole genome shotgun (WGS) entry which is preliminary data.</text>
</comment>
<organism evidence="8 9">
    <name type="scientific">Flavobacterium shii</name>
    <dbReference type="NCBI Taxonomy" id="2987687"/>
    <lineage>
        <taxon>Bacteria</taxon>
        <taxon>Pseudomonadati</taxon>
        <taxon>Bacteroidota</taxon>
        <taxon>Flavobacteriia</taxon>
        <taxon>Flavobacteriales</taxon>
        <taxon>Flavobacteriaceae</taxon>
        <taxon>Flavobacterium</taxon>
    </lineage>
</organism>
<dbReference type="Pfam" id="PF00551">
    <property type="entry name" value="Formyl_trans_N"/>
    <property type="match status" value="1"/>
</dbReference>
<dbReference type="GO" id="GO:0004644">
    <property type="term" value="F:phosphoribosylglycinamide formyltransferase activity"/>
    <property type="evidence" value="ECO:0007669"/>
    <property type="project" value="UniProtKB-UniRule"/>
</dbReference>
<dbReference type="InterPro" id="IPR001555">
    <property type="entry name" value="GART_AS"/>
</dbReference>
<dbReference type="Gene3D" id="3.40.50.170">
    <property type="entry name" value="Formyl transferase, N-terminal domain"/>
    <property type="match status" value="1"/>
</dbReference>
<feature type="active site" description="Proton donor" evidence="6">
    <location>
        <position position="103"/>
    </location>
</feature>
<dbReference type="Proteomes" id="UP001151079">
    <property type="component" value="Unassembled WGS sequence"/>
</dbReference>
<dbReference type="SUPFAM" id="SSF53328">
    <property type="entry name" value="Formyltransferase"/>
    <property type="match status" value="1"/>
</dbReference>
<dbReference type="InterPro" id="IPR002376">
    <property type="entry name" value="Formyl_transf_N"/>
</dbReference>
<feature type="site" description="Raises pKa of active site His" evidence="6">
    <location>
        <position position="144"/>
    </location>
</feature>
<dbReference type="EC" id="2.1.2.2" evidence="6"/>
<reference evidence="8" key="1">
    <citation type="submission" date="2022-10" db="EMBL/GenBank/DDBJ databases">
        <title>Two novel species of Flavobacterium.</title>
        <authorList>
            <person name="Liu Q."/>
            <person name="Xin Y.-H."/>
        </authorList>
    </citation>
    <scope>NUCLEOTIDE SEQUENCE</scope>
    <source>
        <strain evidence="8">LS1R49</strain>
    </source>
</reference>
<gene>
    <name evidence="6" type="primary">purN</name>
    <name evidence="8" type="ORF">OIU83_18045</name>
</gene>
<comment type="similarity">
    <text evidence="4 6">Belongs to the GART family.</text>
</comment>
<feature type="binding site" evidence="6">
    <location>
        <begin position="12"/>
        <end position="14"/>
    </location>
    <ligand>
        <name>N(1)-(5-phospho-beta-D-ribosyl)glycinamide</name>
        <dbReference type="ChEBI" id="CHEBI:143788"/>
    </ligand>
</feature>
<evidence type="ECO:0000256" key="4">
    <source>
        <dbReference type="ARBA" id="ARBA00038440"/>
    </source>
</evidence>
<evidence type="ECO:0000256" key="3">
    <source>
        <dbReference type="ARBA" id="ARBA00022755"/>
    </source>
</evidence>